<dbReference type="RefSeq" id="WP_155322417.1">
    <property type="nucleotide sequence ID" value="NZ_AP021876.1"/>
</dbReference>
<feature type="domain" description="Uncharacterized protein TP-0789" evidence="2">
    <location>
        <begin position="79"/>
        <end position="268"/>
    </location>
</feature>
<gene>
    <name evidence="3" type="ORF">DSCO28_23850</name>
</gene>
<evidence type="ECO:0000313" key="4">
    <source>
        <dbReference type="Proteomes" id="UP000425960"/>
    </source>
</evidence>
<dbReference type="Proteomes" id="UP000425960">
    <property type="component" value="Chromosome"/>
</dbReference>
<evidence type="ECO:0000259" key="2">
    <source>
        <dbReference type="Pfam" id="PF17131"/>
    </source>
</evidence>
<dbReference type="KEGG" id="dov:DSCO28_23850"/>
<dbReference type="CDD" id="cd16329">
    <property type="entry name" value="LolA_like"/>
    <property type="match status" value="1"/>
</dbReference>
<accession>A0A5K7ZPP5</accession>
<dbReference type="InterPro" id="IPR033399">
    <property type="entry name" value="TP_0789-like"/>
</dbReference>
<dbReference type="AlphaFoldDB" id="A0A5K7ZPP5"/>
<sequence>MKRCFLIPLAGLLLATGSAMAQTATPTADEIIHKANHMALYQGADTKSKVFLTITDKQGRMRKRAFRSLRKNDDNLDRNQKYYTFFQAPADVRKMTFMVHKHADLEEDDDRWLYMPSLDLVKRIAASDKRTSFVGSDFLYEDISGRSPKDDFHELVGTTEEYYVIKNTPKKPDTVEFAHYIAHIDKKNFLPMKIEFFKNDGRAYRVIESLQVDAIKAKQNGRPVIYSTVTISVAKNLESGSTTKMTVSDVRYNVGIRDDIFSERYLRRPPRDVMR</sequence>
<evidence type="ECO:0000313" key="3">
    <source>
        <dbReference type="EMBL" id="BBO81819.1"/>
    </source>
</evidence>
<organism evidence="3 4">
    <name type="scientific">Desulfosarcina ovata subsp. sediminis</name>
    <dbReference type="NCBI Taxonomy" id="885957"/>
    <lineage>
        <taxon>Bacteria</taxon>
        <taxon>Pseudomonadati</taxon>
        <taxon>Thermodesulfobacteriota</taxon>
        <taxon>Desulfobacteria</taxon>
        <taxon>Desulfobacterales</taxon>
        <taxon>Desulfosarcinaceae</taxon>
        <taxon>Desulfosarcina</taxon>
    </lineage>
</organism>
<evidence type="ECO:0000256" key="1">
    <source>
        <dbReference type="SAM" id="SignalP"/>
    </source>
</evidence>
<keyword evidence="1" id="KW-0732">Signal</keyword>
<dbReference type="EMBL" id="AP021876">
    <property type="protein sequence ID" value="BBO81819.1"/>
    <property type="molecule type" value="Genomic_DNA"/>
</dbReference>
<name>A0A5K7ZPP5_9BACT</name>
<feature type="chain" id="PRO_5024408319" description="Uncharacterized protein TP-0789 domain-containing protein" evidence="1">
    <location>
        <begin position="22"/>
        <end position="275"/>
    </location>
</feature>
<dbReference type="Gene3D" id="2.50.20.10">
    <property type="entry name" value="Lipoprotein localisation LolA/LolB/LppX"/>
    <property type="match status" value="1"/>
</dbReference>
<dbReference type="Pfam" id="PF17131">
    <property type="entry name" value="LolA_like"/>
    <property type="match status" value="1"/>
</dbReference>
<proteinExistence type="predicted"/>
<feature type="signal peptide" evidence="1">
    <location>
        <begin position="1"/>
        <end position="21"/>
    </location>
</feature>
<protein>
    <recommendedName>
        <fullName evidence="2">Uncharacterized protein TP-0789 domain-containing protein</fullName>
    </recommendedName>
</protein>
<reference evidence="3 4" key="1">
    <citation type="submission" date="2019-11" db="EMBL/GenBank/DDBJ databases">
        <title>Comparative genomics of hydrocarbon-degrading Desulfosarcina strains.</title>
        <authorList>
            <person name="Watanabe M."/>
            <person name="Kojima H."/>
            <person name="Fukui M."/>
        </authorList>
    </citation>
    <scope>NUCLEOTIDE SEQUENCE [LARGE SCALE GENOMIC DNA]</scope>
    <source>
        <strain evidence="3 4">28bB2T</strain>
    </source>
</reference>